<dbReference type="AlphaFoldDB" id="A0A380HN85"/>
<dbReference type="InterPro" id="IPR050500">
    <property type="entry name" value="Phos_Acetyltrans/Butyryltrans"/>
</dbReference>
<evidence type="ECO:0000313" key="6">
    <source>
        <dbReference type="Proteomes" id="UP000254707"/>
    </source>
</evidence>
<dbReference type="GO" id="GO:0006085">
    <property type="term" value="P:acetyl-CoA biosynthetic process"/>
    <property type="evidence" value="ECO:0007669"/>
    <property type="project" value="UniProtKB-UniPathway"/>
</dbReference>
<evidence type="ECO:0000313" key="5">
    <source>
        <dbReference type="EMBL" id="SUM82957.1"/>
    </source>
</evidence>
<protein>
    <submittedName>
        <fullName evidence="5">Phosphotransacetylase</fullName>
        <ecNumber evidence="5">2.3.1.8</ecNumber>
    </submittedName>
</protein>
<keyword evidence="3 5" id="KW-0012">Acyltransferase</keyword>
<dbReference type="InterPro" id="IPR002505">
    <property type="entry name" value="PTA_PTB"/>
</dbReference>
<reference evidence="5 6" key="1">
    <citation type="submission" date="2018-06" db="EMBL/GenBank/DDBJ databases">
        <authorList>
            <consortium name="Pathogen Informatics"/>
            <person name="Doyle S."/>
        </authorList>
    </citation>
    <scope>NUCLEOTIDE SEQUENCE [LARGE SCALE GENOMIC DNA]</scope>
    <source>
        <strain evidence="5 6">NCTC7688</strain>
    </source>
</reference>
<gene>
    <name evidence="5" type="primary">pta</name>
    <name evidence="5" type="ORF">NCTC7688_01524</name>
</gene>
<comment type="similarity">
    <text evidence="1">Belongs to the phosphate acetyltransferase and butyryltransferase family.</text>
</comment>
<dbReference type="RefSeq" id="WP_115340595.1">
    <property type="nucleotide sequence ID" value="NZ_CP031196.1"/>
</dbReference>
<dbReference type="EMBL" id="UHED01000001">
    <property type="protein sequence ID" value="SUM82957.1"/>
    <property type="molecule type" value="Genomic_DNA"/>
</dbReference>
<dbReference type="Pfam" id="PF01515">
    <property type="entry name" value="PTA_PTB"/>
    <property type="match status" value="1"/>
</dbReference>
<keyword evidence="2 5" id="KW-0808">Transferase</keyword>
<dbReference type="UniPathway" id="UPA00340">
    <property type="reaction ID" value="UER00459"/>
</dbReference>
<dbReference type="Gene3D" id="3.40.718.10">
    <property type="entry name" value="Isopropylmalate Dehydrogenase"/>
    <property type="match status" value="1"/>
</dbReference>
<dbReference type="InterPro" id="IPR012147">
    <property type="entry name" value="P_Ac_Bu_trans"/>
</dbReference>
<dbReference type="SUPFAM" id="SSF53659">
    <property type="entry name" value="Isocitrate/Isopropylmalate dehydrogenase-like"/>
    <property type="match status" value="1"/>
</dbReference>
<accession>A0A380HN85</accession>
<dbReference type="EC" id="2.3.1.8" evidence="5"/>
<dbReference type="PANTHER" id="PTHR43356:SF2">
    <property type="entry name" value="PHOSPHATE ACETYLTRANSFERASE"/>
    <property type="match status" value="1"/>
</dbReference>
<evidence type="ECO:0000256" key="2">
    <source>
        <dbReference type="ARBA" id="ARBA00022679"/>
    </source>
</evidence>
<name>A0A380HN85_STASA</name>
<evidence type="ECO:0000256" key="1">
    <source>
        <dbReference type="ARBA" id="ARBA00005656"/>
    </source>
</evidence>
<dbReference type="GO" id="GO:0008959">
    <property type="term" value="F:phosphate acetyltransferase activity"/>
    <property type="evidence" value="ECO:0007669"/>
    <property type="project" value="UniProtKB-EC"/>
</dbReference>
<dbReference type="PANTHER" id="PTHR43356">
    <property type="entry name" value="PHOSPHATE ACETYLTRANSFERASE"/>
    <property type="match status" value="1"/>
</dbReference>
<dbReference type="PIRSF" id="PIRSF000428">
    <property type="entry name" value="P_Ac_trans"/>
    <property type="match status" value="1"/>
</dbReference>
<sequence length="298" mass="33380">MQYQHLIEPKKVLKGDVAILFANDEKMLSVVIDALSLTDIDVYLYDTQDPTEIIRSFDVEVQILNRIHILTFEDENKLFQQCAHDLATGKASLLMKGNIASSILLTFVLGNKNFVDYHGFLNHVACFHIPNYHKTLMLSDSAFNISPTVEEKKQIINNLSKFAMSLGYVKFKIALLSSVEKPIKKIQSSLDAVKLKQIFSRKQSEFLFVDGPFVFENAISMQNVIKKNIKSSVAGDADALLVSHIDVGDALYKSFTYFGEARVASLILGAKFPIVLTSRSDTKQNKLDSLLLALKVLN</sequence>
<evidence type="ECO:0000256" key="3">
    <source>
        <dbReference type="ARBA" id="ARBA00023315"/>
    </source>
</evidence>
<feature type="domain" description="Phosphate acetyl/butaryl transferase" evidence="4">
    <location>
        <begin position="86"/>
        <end position="293"/>
    </location>
</feature>
<organism evidence="5 6">
    <name type="scientific">Staphylococcus saprophyticus</name>
    <dbReference type="NCBI Taxonomy" id="29385"/>
    <lineage>
        <taxon>Bacteria</taxon>
        <taxon>Bacillati</taxon>
        <taxon>Bacillota</taxon>
        <taxon>Bacilli</taxon>
        <taxon>Bacillales</taxon>
        <taxon>Staphylococcaceae</taxon>
        <taxon>Staphylococcus</taxon>
    </lineage>
</organism>
<dbReference type="Proteomes" id="UP000254707">
    <property type="component" value="Unassembled WGS sequence"/>
</dbReference>
<proteinExistence type="inferred from homology"/>
<evidence type="ECO:0000259" key="4">
    <source>
        <dbReference type="Pfam" id="PF01515"/>
    </source>
</evidence>